<dbReference type="InterPro" id="IPR024741">
    <property type="entry name" value="Condensin2_G2"/>
</dbReference>
<dbReference type="SUPFAM" id="SSF48371">
    <property type="entry name" value="ARM repeat"/>
    <property type="match status" value="1"/>
</dbReference>
<dbReference type="InterPro" id="IPR016024">
    <property type="entry name" value="ARM-type_fold"/>
</dbReference>
<dbReference type="GO" id="GO:0000796">
    <property type="term" value="C:condensin complex"/>
    <property type="evidence" value="ECO:0007669"/>
    <property type="project" value="TreeGrafter"/>
</dbReference>
<protein>
    <submittedName>
        <fullName evidence="2">Uncharacterized protein</fullName>
    </submittedName>
</protein>
<dbReference type="OrthoDB" id="10062843at2759"/>
<feature type="region of interest" description="Disordered" evidence="1">
    <location>
        <begin position="71"/>
        <end position="101"/>
    </location>
</feature>
<gene>
    <name evidence="2" type="ORF">EUTSA_v10023223mg</name>
</gene>
<dbReference type="GO" id="GO:0000070">
    <property type="term" value="P:mitotic sister chromatid segregation"/>
    <property type="evidence" value="ECO:0007669"/>
    <property type="project" value="TreeGrafter"/>
</dbReference>
<evidence type="ECO:0000256" key="1">
    <source>
        <dbReference type="SAM" id="MobiDB-lite"/>
    </source>
</evidence>
<dbReference type="Pfam" id="PF12422">
    <property type="entry name" value="Condensin2nSMC"/>
    <property type="match status" value="1"/>
</dbReference>
<dbReference type="OMA" id="RNFQFHK"/>
<sequence>MEKRLWSSLEISAEEFLSSAVNFTLKSSKSSLKTIINAVKPSSNLSSSLPLALHNFILHHTESFQKLAGDDNLHLSSPSNSPPSKRQRGNKSGSLPDSDLDQRRQKINGSLQILSHVLHLCVLSSKKAFSTSDLLPAAQALHDNLILFESDTVLCLEIVGICESWWKEGLTRKETLISQSLPFLLSRSLTLKKKVDVHRVYMLREAFTLFDFEDESIEDLKMLLMRCVVSPLYVKTEDGQRFVSFTFGLSRELMKSGLAVVKAQIPFGRKSVLEGFGKILFRAWKEVDQDLKGEIEDGFLQGIIESAIHAGSYALAASLRRVLGGFITQRTTQGIEKLLFGLTEPMIFRSLQVANSNVRLNALHLLLDLFPMEDPDATKEEKDTLLDKQLYLLEKLMNDECPNVRSVAVEGLCRVFYLFWEVIPSPTITKTITKLFDDMSHESCNEVRLSTVNGITYLLANPQSHGILKVVLPRLGHLMLDNVTSVRVAMVDLLLLVRDVRTFQFNTVVSLDVLLSVLASDQTHVAKGITRLLMPSYFPSRKRVEEACTRCRTLINRNPMAGARFCEFLVSVGATFQSVLQLVRFFLNIVLSGSEIEENQIEGLLLAVHYLCKDLVADSGCLASLKEMLPREKLKSLLAFALTAQAQSAVFDILAMVSPDVVSDVLEDCMTLVLNCGGLSGDARRQIEMRSVHKLLLSSNALSDLVGTFTNILQKTAYRCQINFGYEVETKNVYSMSRKKSKSSGKSSARWNHVTGKNAISLEEDYSIAVGIAWQIKDLLIIDDARKAILESDIEELFFALKIISLISVLQASSCEYMDVYPVLAYTSLALHMALQNSNTNTQKNEDILDQTMDHILGCTDELFQAFESGTQGTVSLEGNLRKKPKTRFSNANDDASEGSKEGGVLNKVKMLTGILKFIVESIEMGLASHFQARMLKFTSTCLKYAISLFNHHSTGKLQFEDADLKDMIMCTKSSTSYAGKFINLVMSHTTEASCPLFEAFDLANNLLDLFTTVEISLGSASASRLVTALTPWIPDLVLAIGPCFINNNMEEESSYTSSFNHINLRFPLWLLTCAKIELHEINETSDSHLPLSAFKRLRDTIVSLVKGNSKVVDGIGYILLICSVVCIEKKDYSTSLGLLHFLCVKLGSREDREWKELVTMLVSLPRIYPIIEREIGEERDEDEVKQLEAARELLQPVWMYHVYETGRFRMME</sequence>
<dbReference type="AlphaFoldDB" id="V4JV92"/>
<dbReference type="Gene3D" id="1.25.10.10">
    <property type="entry name" value="Leucine-rich Repeat Variant"/>
    <property type="match status" value="1"/>
</dbReference>
<dbReference type="PANTHER" id="PTHR16199:SF4">
    <property type="entry name" value="CONDENSIN-2 COMPLEX SUBUNIT G2"/>
    <property type="match status" value="1"/>
</dbReference>
<dbReference type="EMBL" id="KI517881">
    <property type="protein sequence ID" value="ESQ29310.1"/>
    <property type="molecule type" value="Genomic_DNA"/>
</dbReference>
<dbReference type="InterPro" id="IPR011989">
    <property type="entry name" value="ARM-like"/>
</dbReference>
<name>V4JV92_EUTSA</name>
<dbReference type="eggNOG" id="KOG1949">
    <property type="taxonomic scope" value="Eukaryota"/>
</dbReference>
<reference evidence="2 3" key="1">
    <citation type="journal article" date="2013" name="Front. Plant Sci.">
        <title>The Reference Genome of the Halophytic Plant Eutrema salsugineum.</title>
        <authorList>
            <person name="Yang R."/>
            <person name="Jarvis D.E."/>
            <person name="Chen H."/>
            <person name="Beilstein M.A."/>
            <person name="Grimwood J."/>
            <person name="Jenkins J."/>
            <person name="Shu S."/>
            <person name="Prochnik S."/>
            <person name="Xin M."/>
            <person name="Ma C."/>
            <person name="Schmutz J."/>
            <person name="Wing R.A."/>
            <person name="Mitchell-Olds T."/>
            <person name="Schumaker K.S."/>
            <person name="Wang X."/>
        </authorList>
    </citation>
    <scope>NUCLEOTIDE SEQUENCE [LARGE SCALE GENOMIC DNA]</scope>
</reference>
<dbReference type="STRING" id="72664.V4JV92"/>
<organism evidence="2 3">
    <name type="scientific">Eutrema salsugineum</name>
    <name type="common">Saltwater cress</name>
    <name type="synonym">Sisymbrium salsugineum</name>
    <dbReference type="NCBI Taxonomy" id="72664"/>
    <lineage>
        <taxon>Eukaryota</taxon>
        <taxon>Viridiplantae</taxon>
        <taxon>Streptophyta</taxon>
        <taxon>Embryophyta</taxon>
        <taxon>Tracheophyta</taxon>
        <taxon>Spermatophyta</taxon>
        <taxon>Magnoliopsida</taxon>
        <taxon>eudicotyledons</taxon>
        <taxon>Gunneridae</taxon>
        <taxon>Pentapetalae</taxon>
        <taxon>rosids</taxon>
        <taxon>malvids</taxon>
        <taxon>Brassicales</taxon>
        <taxon>Brassicaceae</taxon>
        <taxon>Eutremeae</taxon>
        <taxon>Eutrema</taxon>
    </lineage>
</organism>
<evidence type="ECO:0000313" key="2">
    <source>
        <dbReference type="EMBL" id="ESQ29310.1"/>
    </source>
</evidence>
<dbReference type="PANTHER" id="PTHR16199">
    <property type="entry name" value="CONDENSIN-2 COMPLEX SUBUNIT G2"/>
    <property type="match status" value="1"/>
</dbReference>
<dbReference type="GO" id="GO:0005634">
    <property type="term" value="C:nucleus"/>
    <property type="evidence" value="ECO:0007669"/>
    <property type="project" value="InterPro"/>
</dbReference>
<proteinExistence type="predicted"/>
<evidence type="ECO:0000313" key="3">
    <source>
        <dbReference type="Proteomes" id="UP000030689"/>
    </source>
</evidence>
<accession>V4JV92</accession>
<dbReference type="Gramene" id="ESQ29310">
    <property type="protein sequence ID" value="ESQ29310"/>
    <property type="gene ID" value="EUTSA_v10023223mg"/>
</dbReference>
<dbReference type="KEGG" id="eus:EUTSA_v10023223mg"/>
<keyword evidence="3" id="KW-1185">Reference proteome</keyword>
<dbReference type="Proteomes" id="UP000030689">
    <property type="component" value="Unassembled WGS sequence"/>
</dbReference>